<accession>A0A175YHL6</accession>
<dbReference type="GO" id="GO:0035251">
    <property type="term" value="F:UDP-glucosyltransferase activity"/>
    <property type="evidence" value="ECO:0007669"/>
    <property type="project" value="TreeGrafter"/>
</dbReference>
<evidence type="ECO:0000256" key="4">
    <source>
        <dbReference type="ARBA" id="ARBA00023229"/>
    </source>
</evidence>
<evidence type="ECO:0000256" key="3">
    <source>
        <dbReference type="ARBA" id="ARBA00022679"/>
    </source>
</evidence>
<dbReference type="Pfam" id="PF00201">
    <property type="entry name" value="UDPGT"/>
    <property type="match status" value="2"/>
</dbReference>
<dbReference type="AlphaFoldDB" id="A0A175YHL6"/>
<proteinExistence type="inferred from homology"/>
<dbReference type="EMBL" id="LNRQ01000009">
    <property type="protein sequence ID" value="KZM82322.1"/>
    <property type="molecule type" value="Genomic_DNA"/>
</dbReference>
<dbReference type="PROSITE" id="PS50304">
    <property type="entry name" value="TUDOR"/>
    <property type="match status" value="1"/>
</dbReference>
<dbReference type="PANTHER" id="PTHR48047">
    <property type="entry name" value="GLYCOSYLTRANSFERASE"/>
    <property type="match status" value="1"/>
</dbReference>
<reference evidence="7" key="1">
    <citation type="journal article" date="2016" name="Nat. Genet.">
        <title>A high-quality carrot genome assembly provides new insights into carotenoid accumulation and asterid genome evolution.</title>
        <authorList>
            <person name="Iorizzo M."/>
            <person name="Ellison S."/>
            <person name="Senalik D."/>
            <person name="Zeng P."/>
            <person name="Satapoomin P."/>
            <person name="Huang J."/>
            <person name="Bowman M."/>
            <person name="Iovene M."/>
            <person name="Sanseverino W."/>
            <person name="Cavagnaro P."/>
            <person name="Yildiz M."/>
            <person name="Macko-Podgorni A."/>
            <person name="Moranska E."/>
            <person name="Grzebelus E."/>
            <person name="Grzebelus D."/>
            <person name="Ashrafi H."/>
            <person name="Zheng Z."/>
            <person name="Cheng S."/>
            <person name="Spooner D."/>
            <person name="Van Deynze A."/>
            <person name="Simon P."/>
        </authorList>
    </citation>
    <scope>NUCLEOTIDE SEQUENCE [LARGE SCALE GENOMIC DNA]</scope>
    <source>
        <tissue evidence="7">Leaf</tissue>
    </source>
</reference>
<evidence type="ECO:0000256" key="1">
    <source>
        <dbReference type="ARBA" id="ARBA00004721"/>
    </source>
</evidence>
<evidence type="ECO:0000259" key="6">
    <source>
        <dbReference type="PROSITE" id="PS50304"/>
    </source>
</evidence>
<dbReference type="InterPro" id="IPR002213">
    <property type="entry name" value="UDP_glucos_trans"/>
</dbReference>
<dbReference type="PANTHER" id="PTHR48047:SF182">
    <property type="entry name" value="GLYCOSYLTRANSFERASE"/>
    <property type="match status" value="1"/>
</dbReference>
<feature type="region of interest" description="Disordered" evidence="5">
    <location>
        <begin position="324"/>
        <end position="393"/>
    </location>
</feature>
<keyword evidence="3" id="KW-0808">Transferase</keyword>
<dbReference type="GO" id="GO:0016114">
    <property type="term" value="P:terpenoid biosynthetic process"/>
    <property type="evidence" value="ECO:0007669"/>
    <property type="project" value="UniProtKB-UniPathway"/>
</dbReference>
<dbReference type="UniPathway" id="UPA00213"/>
<comment type="pathway">
    <text evidence="1">Secondary metabolite biosynthesis; terpenoid biosynthesis.</text>
</comment>
<dbReference type="Gramene" id="KZM82322">
    <property type="protein sequence ID" value="KZM82322"/>
    <property type="gene ID" value="DCAR_029820"/>
</dbReference>
<feature type="domain" description="Tudor" evidence="6">
    <location>
        <begin position="239"/>
        <end position="307"/>
    </location>
</feature>
<keyword evidence="4" id="KW-0414">Isoprene biosynthesis</keyword>
<evidence type="ECO:0000313" key="7">
    <source>
        <dbReference type="EMBL" id="KZM82322.1"/>
    </source>
</evidence>
<dbReference type="InterPro" id="IPR002999">
    <property type="entry name" value="Tudor"/>
</dbReference>
<comment type="similarity">
    <text evidence="2">Belongs to the UDP-glycosyltransferase family.</text>
</comment>
<gene>
    <name evidence="7" type="ORF">DCAR_029820</name>
</gene>
<comment type="caution">
    <text evidence="7">The sequence shown here is derived from an EMBL/GenBank/DDBJ whole genome shotgun (WGS) entry which is preliminary data.</text>
</comment>
<evidence type="ECO:0000256" key="5">
    <source>
        <dbReference type="SAM" id="MobiDB-lite"/>
    </source>
</evidence>
<dbReference type="OMA" id="GSMCRFP"/>
<organism evidence="7">
    <name type="scientific">Daucus carota subsp. sativus</name>
    <name type="common">Carrot</name>
    <dbReference type="NCBI Taxonomy" id="79200"/>
    <lineage>
        <taxon>Eukaryota</taxon>
        <taxon>Viridiplantae</taxon>
        <taxon>Streptophyta</taxon>
        <taxon>Embryophyta</taxon>
        <taxon>Tracheophyta</taxon>
        <taxon>Spermatophyta</taxon>
        <taxon>Magnoliopsida</taxon>
        <taxon>eudicotyledons</taxon>
        <taxon>Gunneridae</taxon>
        <taxon>Pentapetalae</taxon>
        <taxon>asterids</taxon>
        <taxon>campanulids</taxon>
        <taxon>Apiales</taxon>
        <taxon>Apiaceae</taxon>
        <taxon>Apioideae</taxon>
        <taxon>Scandiceae</taxon>
        <taxon>Daucinae</taxon>
        <taxon>Daucus</taxon>
        <taxon>Daucus sect. Daucus</taxon>
    </lineage>
</organism>
<dbReference type="CDD" id="cd03784">
    <property type="entry name" value="GT1_Gtf-like"/>
    <property type="match status" value="1"/>
</dbReference>
<protein>
    <recommendedName>
        <fullName evidence="6">Tudor domain-containing protein</fullName>
    </recommendedName>
</protein>
<evidence type="ECO:0000256" key="2">
    <source>
        <dbReference type="ARBA" id="ARBA00009995"/>
    </source>
</evidence>
<dbReference type="SUPFAM" id="SSF53756">
    <property type="entry name" value="UDP-Glycosyltransferase/glycogen phosphorylase"/>
    <property type="match status" value="1"/>
</dbReference>
<sequence length="520" mass="57803">MALTSPESPKPLEIILIPYVTPGHLVPLSEIGCLFASRNQQVTIITTTDTAPVVEKTIKQCKSSGHPISVHPIPFPYKDVGLPEGLAMEQAKDMDTATKYYHGLGLMRSAMQDFMRTRQPDCIIADKFFPWTSDFAETLDIPRIVFDPCFMFAKAVQEALLNPNSPHLLVKSDYEPFVITDLPRPITATRSRLPANNYAKLLALHREAEVKSFGVIINSMAEMEAEFSEYYAKKVGFKAFHVGPTCLIHENADAKIERSHDSVVSKDQVLTWLDSKNPSSVLYISFGSVCALPDAQLMEIACALESAGCDFIWVVRGKNDGDKNGDDNATWQFKKGKNDGDENNDDNATWRSKSKEGKNDGDQNRDDNATWPKESKNDGDENGDDNATWQPKEFNKNGKGLILKGWAPQLLILQHPSTGGFLTHCGSNSVMEAVLGIGVEVGVEDWRFFSEDRKIVTRDEIEKAVRVLMDGGDRVDEITRKSKELGDKAVGAMKRGGSSYENLSNLIGELKQLRVKRLEE</sequence>
<name>A0A175YHL6_DAUCS</name>
<dbReference type="Gene3D" id="3.40.50.2000">
    <property type="entry name" value="Glycogen Phosphorylase B"/>
    <property type="match status" value="4"/>
</dbReference>
<feature type="compositionally biased region" description="Basic and acidic residues" evidence="5">
    <location>
        <begin position="353"/>
        <end position="379"/>
    </location>
</feature>